<feature type="transmembrane region" description="Helical" evidence="2">
    <location>
        <begin position="101"/>
        <end position="128"/>
    </location>
</feature>
<feature type="transmembrane region" description="Helical" evidence="2">
    <location>
        <begin position="149"/>
        <end position="177"/>
    </location>
</feature>
<name>A0ABT1IMR6_9PSEU</name>
<sequence length="307" mass="31963">MTDRPDQPEPQHPSIPEPRRTDHTGAIQLGIVALRPLHLPDFVGGMFGALRRNAGALLGVSFGVSLAAELLRRLLLTLFVGDLPPLDTLSGKQLVWADFSPYLADLVITAATLGLFTLLLVAVVNVVVPRAVFGHTTSARHALGEAGPTLGRLIATAALLVVIFTALIAVAVLPVAAAGAGGILISIPALVGLVYLSIAFTFARAIAVVEGLGPSAALDRSRKLVHAVGWWRLAGITALVGFVLGLITVVVNTLFARISGDSVIGEILAVVLAGTFTGAVSLTIESLLYVDYRARSEGIDGLWLKAG</sequence>
<evidence type="ECO:0000313" key="4">
    <source>
        <dbReference type="Proteomes" id="UP001205185"/>
    </source>
</evidence>
<dbReference type="Proteomes" id="UP001205185">
    <property type="component" value="Unassembled WGS sequence"/>
</dbReference>
<evidence type="ECO:0000313" key="3">
    <source>
        <dbReference type="EMBL" id="MCP2273756.1"/>
    </source>
</evidence>
<evidence type="ECO:0000256" key="2">
    <source>
        <dbReference type="SAM" id="Phobius"/>
    </source>
</evidence>
<accession>A0ABT1IMR6</accession>
<feature type="transmembrane region" description="Helical" evidence="2">
    <location>
        <begin position="230"/>
        <end position="255"/>
    </location>
</feature>
<reference evidence="3 4" key="1">
    <citation type="submission" date="2022-06" db="EMBL/GenBank/DDBJ databases">
        <title>Genomic Encyclopedia of Archaeal and Bacterial Type Strains, Phase II (KMG-II): from individual species to whole genera.</title>
        <authorList>
            <person name="Goeker M."/>
        </authorList>
    </citation>
    <scope>NUCLEOTIDE SEQUENCE [LARGE SCALE GENOMIC DNA]</scope>
    <source>
        <strain evidence="3 4">DSM 44255</strain>
    </source>
</reference>
<keyword evidence="2" id="KW-0472">Membrane</keyword>
<dbReference type="RefSeq" id="WP_253890944.1">
    <property type="nucleotide sequence ID" value="NZ_BAAAVB010000017.1"/>
</dbReference>
<comment type="caution">
    <text evidence="3">The sequence shown here is derived from an EMBL/GenBank/DDBJ whole genome shotgun (WGS) entry which is preliminary data.</text>
</comment>
<feature type="transmembrane region" description="Helical" evidence="2">
    <location>
        <begin position="183"/>
        <end position="209"/>
    </location>
</feature>
<feature type="transmembrane region" description="Helical" evidence="2">
    <location>
        <begin position="267"/>
        <end position="290"/>
    </location>
</feature>
<protein>
    <recommendedName>
        <fullName evidence="5">Glycerophosphoryl diester phosphodiesterase family protein</fullName>
    </recommendedName>
</protein>
<proteinExistence type="predicted"/>
<feature type="region of interest" description="Disordered" evidence="1">
    <location>
        <begin position="1"/>
        <end position="21"/>
    </location>
</feature>
<dbReference type="EMBL" id="JAMTCO010000018">
    <property type="protein sequence ID" value="MCP2273756.1"/>
    <property type="molecule type" value="Genomic_DNA"/>
</dbReference>
<evidence type="ECO:0008006" key="5">
    <source>
        <dbReference type="Google" id="ProtNLM"/>
    </source>
</evidence>
<feature type="transmembrane region" description="Helical" evidence="2">
    <location>
        <begin position="56"/>
        <end position="81"/>
    </location>
</feature>
<organism evidence="3 4">
    <name type="scientific">Actinokineospora diospyrosa</name>
    <dbReference type="NCBI Taxonomy" id="103728"/>
    <lineage>
        <taxon>Bacteria</taxon>
        <taxon>Bacillati</taxon>
        <taxon>Actinomycetota</taxon>
        <taxon>Actinomycetes</taxon>
        <taxon>Pseudonocardiales</taxon>
        <taxon>Pseudonocardiaceae</taxon>
        <taxon>Actinokineospora</taxon>
    </lineage>
</organism>
<keyword evidence="2" id="KW-0812">Transmembrane</keyword>
<gene>
    <name evidence="3" type="ORF">LV75_006287</name>
</gene>
<keyword evidence="2" id="KW-1133">Transmembrane helix</keyword>
<keyword evidence="4" id="KW-1185">Reference proteome</keyword>
<evidence type="ECO:0000256" key="1">
    <source>
        <dbReference type="SAM" id="MobiDB-lite"/>
    </source>
</evidence>